<dbReference type="SUPFAM" id="SSF110296">
    <property type="entry name" value="Oligoxyloglucan reducing end-specific cellobiohydrolase"/>
    <property type="match status" value="1"/>
</dbReference>
<reference evidence="30" key="2">
    <citation type="submission" date="2020-05" db="UniProtKB">
        <authorList>
            <consortium name="Ensembl"/>
        </authorList>
    </citation>
    <scope>IDENTIFICATION</scope>
</reference>
<keyword evidence="11 27" id="KW-1133">Transmembrane helix</keyword>
<name>A0A6I8S6T2_XENTR</name>
<keyword evidence="12" id="KW-0333">Golgi apparatus</keyword>
<keyword evidence="9" id="KW-0967">Endosome</keyword>
<dbReference type="Ensembl" id="ENSXETT00000100118">
    <property type="protein sequence ID" value="ENSXETP00000092496"/>
    <property type="gene ID" value="ENSXETG00000011868"/>
</dbReference>
<dbReference type="GeneTree" id="ENSGT01030000234563"/>
<evidence type="ECO:0000256" key="21">
    <source>
        <dbReference type="ARBA" id="ARBA00037814"/>
    </source>
</evidence>
<dbReference type="PANTHER" id="PTHR12106">
    <property type="entry name" value="SORTILIN RELATED"/>
    <property type="match status" value="1"/>
</dbReference>
<protein>
    <recommendedName>
        <fullName evidence="25">Sortilin</fullName>
    </recommendedName>
</protein>
<dbReference type="Bgee" id="ENSXETG00000011868">
    <property type="expression patterns" value="Expressed in ovary and 20 other cell types or tissues"/>
</dbReference>
<evidence type="ECO:0000256" key="20">
    <source>
        <dbReference type="ARBA" id="ARBA00023288"/>
    </source>
</evidence>
<dbReference type="CDD" id="cd15482">
    <property type="entry name" value="Sialidase_non-viral"/>
    <property type="match status" value="1"/>
</dbReference>
<keyword evidence="10" id="KW-0256">Endoplasmic reticulum</keyword>
<keyword evidence="6 27" id="KW-0812">Transmembrane</keyword>
<dbReference type="Xenbase" id="XB-GENE-982637">
    <property type="gene designation" value="sort1"/>
</dbReference>
<evidence type="ECO:0000256" key="7">
    <source>
        <dbReference type="ARBA" id="ARBA00022729"/>
    </source>
</evidence>
<evidence type="ECO:0000256" key="23">
    <source>
        <dbReference type="ARBA" id="ARBA00060431"/>
    </source>
</evidence>
<proteinExistence type="inferred from homology"/>
<keyword evidence="4" id="KW-0813">Transport</keyword>
<dbReference type="Pfam" id="PF15902">
    <property type="entry name" value="Sortilin-Vps10"/>
    <property type="match status" value="1"/>
</dbReference>
<dbReference type="InterPro" id="IPR031777">
    <property type="entry name" value="Sortilin_C"/>
</dbReference>
<sequence length="821" mass="91581">MSLPRGLNSRLAAILLWLLCDVSWGAYLADELDARPGLAALAARNRRSLEQNRTPAVDGTCQEKWAFQGALENDTHTCQFDLSGELSLMWIGDGTGIILVLTTFRIPLFVMTYTQSKLYRSNDYGKTFQDVTSLINHTYIHSEFGMAIGPDNSGKVILVADVSGGSKGGRIFRSSDSAQIFVQTDLLFHPLVSVSYSTENSNFLLVLSVDFGLWISRDFGETWKEIHQSVCSAKWAAGNTIHFTTARNNSCKADFRLMTLKRTSDFGQTFRVLKERVHSFGLWGRFLLASVVELDGLKRKIHVSQNQGNTWNVAQLPAVTYEQFYSVLAATDDMVFIHVDDEGDTGCGTIYTSDDRGILYSKSLERHLYTTTGGETDFTNVTSLHGVFITSVLSEDNSIHSVITFDQGGEWSPLRKPENAQCDSTAKDKEQILSLQLRVWGPEHPDNSVTLCSLHIHAQYSISQRLPVPMPPLSEPNAVGIVIAHGSVGDAVSVSRPGVYLSDDGGYSWSRVLDGPHHYAILDSGGLIVAVEQNDDSVNTVKFSIDEGQCWFYYKFTNDSFIFTGLASEPGALSLNVTIWGYQPGVIRHIWMSYTIDFAHLLHKDCEEKDYILWLAHSTDPQAPLDGCVLGYKEQYFRLRKSSVCQNGRDYTVSKVHTPCACTLDDYMCDFGYYRNENESECVEQSELKGQELDLCVYGEEEKLTTSGYRKIPGDKCTGGVQFKRMEIDMKKKCLNVENTEVHTSSLVLVFLSVAFVMLVAVIAVVLIIKKHVCGGRFLVHRYSILRQNMDSQGDDPLDSDFGPPHRGSGFHDDSDEDLLE</sequence>
<evidence type="ECO:0000256" key="24">
    <source>
        <dbReference type="ARBA" id="ARBA00061605"/>
    </source>
</evidence>
<feature type="signal peptide" evidence="28">
    <location>
        <begin position="1"/>
        <end position="25"/>
    </location>
</feature>
<evidence type="ECO:0000256" key="3">
    <source>
        <dbReference type="ARBA" id="ARBA00004530"/>
    </source>
</evidence>
<evidence type="ECO:0000256" key="13">
    <source>
        <dbReference type="ARBA" id="ARBA00023136"/>
    </source>
</evidence>
<dbReference type="Gene3D" id="2.10.70.80">
    <property type="match status" value="1"/>
</dbReference>
<keyword evidence="14" id="KW-0564">Palmitate</keyword>
<feature type="domain" description="VPS10" evidence="29">
    <location>
        <begin position="107"/>
        <end position="739"/>
    </location>
</feature>
<evidence type="ECO:0000256" key="16">
    <source>
        <dbReference type="ARBA" id="ARBA00023170"/>
    </source>
</evidence>
<evidence type="ECO:0000256" key="14">
    <source>
        <dbReference type="ARBA" id="ARBA00023139"/>
    </source>
</evidence>
<keyword evidence="18" id="KW-0458">Lysosome</keyword>
<dbReference type="FunCoup" id="A0A6I8S6T2">
    <property type="interactions" value="857"/>
</dbReference>
<evidence type="ECO:0000256" key="10">
    <source>
        <dbReference type="ARBA" id="ARBA00022824"/>
    </source>
</evidence>
<evidence type="ECO:0000256" key="2">
    <source>
        <dbReference type="ARBA" id="ARBA00004352"/>
    </source>
</evidence>
<feature type="transmembrane region" description="Helical" evidence="27">
    <location>
        <begin position="747"/>
        <end position="769"/>
    </location>
</feature>
<feature type="region of interest" description="Disordered" evidence="26">
    <location>
        <begin position="794"/>
        <end position="821"/>
    </location>
</feature>
<evidence type="ECO:0000313" key="30">
    <source>
        <dbReference type="Ensembl" id="ENSXETP00000092496"/>
    </source>
</evidence>
<organism evidence="30">
    <name type="scientific">Xenopus tropicalis</name>
    <name type="common">Western clawed frog</name>
    <name type="synonym">Silurana tropicalis</name>
    <dbReference type="NCBI Taxonomy" id="8364"/>
    <lineage>
        <taxon>Eukaryota</taxon>
        <taxon>Metazoa</taxon>
        <taxon>Chordata</taxon>
        <taxon>Craniata</taxon>
        <taxon>Vertebrata</taxon>
        <taxon>Euteleostomi</taxon>
        <taxon>Amphibia</taxon>
        <taxon>Batrachia</taxon>
        <taxon>Anura</taxon>
        <taxon>Pipoidea</taxon>
        <taxon>Pipidae</taxon>
        <taxon>Xenopodinae</taxon>
        <taxon>Xenopus</taxon>
        <taxon>Silurana</taxon>
    </lineage>
</organism>
<keyword evidence="5" id="KW-1003">Cell membrane</keyword>
<dbReference type="GO" id="GO:0005765">
    <property type="term" value="C:lysosomal membrane"/>
    <property type="evidence" value="ECO:0007669"/>
    <property type="project" value="UniProtKB-SubCell"/>
</dbReference>
<reference evidence="30" key="1">
    <citation type="journal article" date="2010" name="Science">
        <title>The genome of the Western clawed frog Xenopus tropicalis.</title>
        <authorList>
            <person name="Hellsten U."/>
            <person name="Harland R.M."/>
            <person name="Gilchrist M.J."/>
            <person name="Hendrix D."/>
            <person name="Jurka J."/>
            <person name="Kapitonov V."/>
            <person name="Ovcharenko I."/>
            <person name="Putnam N.H."/>
            <person name="Shu S."/>
            <person name="Taher L."/>
            <person name="Blitz I.L."/>
            <person name="Blumberg B."/>
            <person name="Dichmann D.S."/>
            <person name="Dubchak I."/>
            <person name="Amaya E."/>
            <person name="Detter J.C."/>
            <person name="Fletcher R."/>
            <person name="Gerhard D.S."/>
            <person name="Goodstein D."/>
            <person name="Graves T."/>
            <person name="Grigoriev I.V."/>
            <person name="Grimwood J."/>
            <person name="Kawashima T."/>
            <person name="Lindquist E."/>
            <person name="Lucas S.M."/>
            <person name="Mead P.E."/>
            <person name="Mitros T."/>
            <person name="Ogino H."/>
            <person name="Ohta Y."/>
            <person name="Poliakov A.V."/>
            <person name="Pollet N."/>
            <person name="Robert J."/>
            <person name="Salamov A."/>
            <person name="Sater A.K."/>
            <person name="Schmutz J."/>
            <person name="Terry A."/>
            <person name="Vize P.D."/>
            <person name="Warren W.C."/>
            <person name="Wells D."/>
            <person name="Wills A."/>
            <person name="Wilson R.K."/>
            <person name="Zimmerman L.B."/>
            <person name="Zorn A.M."/>
            <person name="Grainger R."/>
            <person name="Grammer T."/>
            <person name="Khokha M.K."/>
            <person name="Richardson P.M."/>
            <person name="Rokhsar D.S."/>
        </authorList>
    </citation>
    <scope>NUCLEOTIDE SEQUENCE [LARGE SCALE GENOMIC DNA]</scope>
    <source>
        <strain evidence="30">Nigerian</strain>
    </source>
</reference>
<dbReference type="InterPro" id="IPR050310">
    <property type="entry name" value="VPS10-sortilin"/>
</dbReference>
<dbReference type="GO" id="GO:0010008">
    <property type="term" value="C:endosome membrane"/>
    <property type="evidence" value="ECO:0007669"/>
    <property type="project" value="UniProtKB-SubCell"/>
</dbReference>
<keyword evidence="7 28" id="KW-0732">Signal</keyword>
<evidence type="ECO:0000256" key="12">
    <source>
        <dbReference type="ARBA" id="ARBA00023034"/>
    </source>
</evidence>
<keyword evidence="8" id="KW-0677">Repeat</keyword>
<evidence type="ECO:0000256" key="19">
    <source>
        <dbReference type="ARBA" id="ARBA00023242"/>
    </source>
</evidence>
<comment type="similarity">
    <text evidence="24">Belongs to the VPS10-related sortilin family. SORT1 subfamily.</text>
</comment>
<evidence type="ECO:0000256" key="17">
    <source>
        <dbReference type="ARBA" id="ARBA00023180"/>
    </source>
</evidence>
<evidence type="ECO:0000256" key="5">
    <source>
        <dbReference type="ARBA" id="ARBA00022475"/>
    </source>
</evidence>
<evidence type="ECO:0000256" key="18">
    <source>
        <dbReference type="ARBA" id="ARBA00023228"/>
    </source>
</evidence>
<evidence type="ECO:0000256" key="15">
    <source>
        <dbReference type="ARBA" id="ARBA00023157"/>
    </source>
</evidence>
<keyword evidence="19" id="KW-0539">Nucleus</keyword>
<dbReference type="Gene3D" id="3.30.60.270">
    <property type="match status" value="1"/>
</dbReference>
<evidence type="ECO:0000256" key="4">
    <source>
        <dbReference type="ARBA" id="ARBA00022448"/>
    </source>
</evidence>
<keyword evidence="16" id="KW-0675">Receptor</keyword>
<evidence type="ECO:0000256" key="11">
    <source>
        <dbReference type="ARBA" id="ARBA00022989"/>
    </source>
</evidence>
<feature type="chain" id="PRO_5030155897" description="Sortilin" evidence="28">
    <location>
        <begin position="26"/>
        <end position="821"/>
    </location>
</feature>
<dbReference type="SMART" id="SM00602">
    <property type="entry name" value="VPS10"/>
    <property type="match status" value="1"/>
</dbReference>
<evidence type="ECO:0000256" key="28">
    <source>
        <dbReference type="SAM" id="SignalP"/>
    </source>
</evidence>
<keyword evidence="13 27" id="KW-0472">Membrane</keyword>
<dbReference type="Pfam" id="PF15901">
    <property type="entry name" value="Sortilin_C"/>
    <property type="match status" value="1"/>
</dbReference>
<evidence type="ECO:0000256" key="9">
    <source>
        <dbReference type="ARBA" id="ARBA00022753"/>
    </source>
</evidence>
<evidence type="ECO:0000256" key="27">
    <source>
        <dbReference type="SAM" id="Phobius"/>
    </source>
</evidence>
<dbReference type="InterPro" id="IPR015943">
    <property type="entry name" value="WD40/YVTN_repeat-like_dom_sf"/>
</dbReference>
<gene>
    <name evidence="30" type="primary">sort1</name>
</gene>
<dbReference type="InterPro" id="IPR006581">
    <property type="entry name" value="VPS10"/>
</dbReference>
<keyword evidence="17" id="KW-0325">Glycoprotein</keyword>
<comment type="subcellular location">
    <subcellularLocation>
        <location evidence="21">Cell membrane</location>
        <topology evidence="21">Single-pass type I membrane protein</topology>
        <orientation evidence="21">Extracellular side</orientation>
    </subcellularLocation>
    <subcellularLocation>
        <location evidence="1">Endoplasmic reticulum membrane</location>
        <topology evidence="1">Single-pass type I membrane protein</topology>
    </subcellularLocation>
    <subcellularLocation>
        <location evidence="3">Endosome membrane</location>
        <topology evidence="3">Single-pass type I membrane protein</topology>
    </subcellularLocation>
    <subcellularLocation>
        <location evidence="23">Golgi apparatus</location>
        <location evidence="23">Golgi stack membrane</location>
        <topology evidence="23">Single-pass type I membrane protein</topology>
    </subcellularLocation>
    <subcellularLocation>
        <location evidence="2">Lysosome membrane</location>
        <topology evidence="2">Single-pass type I membrane protein</topology>
    </subcellularLocation>
    <subcellularLocation>
        <location evidence="22">Nucleus membrane</location>
        <topology evidence="22">Single-pass type I membrane protein</topology>
    </subcellularLocation>
</comment>
<dbReference type="FunFam" id="2.130.10.10:FF:000802">
    <property type="entry name" value="Sortilin"/>
    <property type="match status" value="1"/>
</dbReference>
<evidence type="ECO:0000259" key="29">
    <source>
        <dbReference type="SMART" id="SM00602"/>
    </source>
</evidence>
<dbReference type="GO" id="GO:0032580">
    <property type="term" value="C:Golgi cisterna membrane"/>
    <property type="evidence" value="ECO:0007669"/>
    <property type="project" value="UniProtKB-SubCell"/>
</dbReference>
<keyword evidence="15" id="KW-1015">Disulfide bond</keyword>
<dbReference type="Gene3D" id="2.130.10.10">
    <property type="entry name" value="YVTN repeat-like/Quinoprotein amine dehydrogenase"/>
    <property type="match status" value="1"/>
</dbReference>
<evidence type="ECO:0000256" key="1">
    <source>
        <dbReference type="ARBA" id="ARBA00004115"/>
    </source>
</evidence>
<evidence type="ECO:0000256" key="8">
    <source>
        <dbReference type="ARBA" id="ARBA00022737"/>
    </source>
</evidence>
<dbReference type="InParanoid" id="A0A6I8S6T2"/>
<keyword evidence="20" id="KW-0449">Lipoprotein</keyword>
<evidence type="ECO:0000256" key="26">
    <source>
        <dbReference type="SAM" id="MobiDB-lite"/>
    </source>
</evidence>
<dbReference type="InterPro" id="IPR031778">
    <property type="entry name" value="Sortilin_N"/>
</dbReference>
<dbReference type="GO" id="GO:0005789">
    <property type="term" value="C:endoplasmic reticulum membrane"/>
    <property type="evidence" value="ECO:0007669"/>
    <property type="project" value="UniProtKB-SubCell"/>
</dbReference>
<dbReference type="PANTHER" id="PTHR12106:SF23">
    <property type="entry name" value="SORTILIN"/>
    <property type="match status" value="1"/>
</dbReference>
<accession>A0A6I8S6T2</accession>
<evidence type="ECO:0000256" key="22">
    <source>
        <dbReference type="ARBA" id="ARBA00046292"/>
    </source>
</evidence>
<dbReference type="GO" id="GO:0005886">
    <property type="term" value="C:plasma membrane"/>
    <property type="evidence" value="ECO:0007669"/>
    <property type="project" value="UniProtKB-SubCell"/>
</dbReference>
<evidence type="ECO:0000256" key="6">
    <source>
        <dbReference type="ARBA" id="ARBA00022692"/>
    </source>
</evidence>
<evidence type="ECO:0000256" key="25">
    <source>
        <dbReference type="ARBA" id="ARBA00068731"/>
    </source>
</evidence>
<dbReference type="AlphaFoldDB" id="A0A6I8S6T2"/>
<dbReference type="GO" id="GO:0031965">
    <property type="term" value="C:nuclear membrane"/>
    <property type="evidence" value="ECO:0007669"/>
    <property type="project" value="UniProtKB-SubCell"/>
</dbReference>